<comment type="similarity">
    <text evidence="1">Belongs to the methyltransferase superfamily.</text>
</comment>
<dbReference type="CDD" id="cd02440">
    <property type="entry name" value="AdoMet_MTases"/>
    <property type="match status" value="1"/>
</dbReference>
<dbReference type="Pfam" id="PF08241">
    <property type="entry name" value="Methyltransf_11"/>
    <property type="match status" value="1"/>
</dbReference>
<dbReference type="InParanoid" id="H2XKR4"/>
<dbReference type="InterPro" id="IPR013216">
    <property type="entry name" value="Methyltransf_11"/>
</dbReference>
<dbReference type="InterPro" id="IPR051052">
    <property type="entry name" value="Diverse_substrate_MTase"/>
</dbReference>
<dbReference type="HOGENOM" id="CLU_049344_5_2_1"/>
<evidence type="ECO:0000256" key="1">
    <source>
        <dbReference type="ARBA" id="ARBA00008361"/>
    </source>
</evidence>
<keyword evidence="2" id="KW-0489">Methyltransferase</keyword>
<reference evidence="6" key="4">
    <citation type="submission" date="2025-09" db="UniProtKB">
        <authorList>
            <consortium name="Ensembl"/>
        </authorList>
    </citation>
    <scope>IDENTIFICATION</scope>
</reference>
<evidence type="ECO:0000259" key="5">
    <source>
        <dbReference type="Pfam" id="PF08241"/>
    </source>
</evidence>
<organism evidence="6 7">
    <name type="scientific">Ciona intestinalis</name>
    <name type="common">Transparent sea squirt</name>
    <name type="synonym">Ascidia intestinalis</name>
    <dbReference type="NCBI Taxonomy" id="7719"/>
    <lineage>
        <taxon>Eukaryota</taxon>
        <taxon>Metazoa</taxon>
        <taxon>Chordata</taxon>
        <taxon>Tunicata</taxon>
        <taxon>Ascidiacea</taxon>
        <taxon>Phlebobranchia</taxon>
        <taxon>Cionidae</taxon>
        <taxon>Ciona</taxon>
    </lineage>
</organism>
<reference evidence="6" key="2">
    <citation type="journal article" date="2008" name="Genome Biol.">
        <title>Improved genome assembly and evidence-based global gene model set for the chordate Ciona intestinalis: new insight into intron and operon populations.</title>
        <authorList>
            <person name="Satou Y."/>
            <person name="Mineta K."/>
            <person name="Ogasawara M."/>
            <person name="Sasakura Y."/>
            <person name="Shoguchi E."/>
            <person name="Ueno K."/>
            <person name="Yamada L."/>
            <person name="Matsumoto J."/>
            <person name="Wasserscheid J."/>
            <person name="Dewar K."/>
            <person name="Wiley G.B."/>
            <person name="Macmil S.L."/>
            <person name="Roe B.A."/>
            <person name="Zeller R.W."/>
            <person name="Hastings K.E."/>
            <person name="Lemaire P."/>
            <person name="Lindquist E."/>
            <person name="Endo T."/>
            <person name="Hotta K."/>
            <person name="Inaba K."/>
        </authorList>
    </citation>
    <scope>NUCLEOTIDE SEQUENCE [LARGE SCALE GENOMIC DNA]</scope>
    <source>
        <strain evidence="6">wild type</strain>
    </source>
</reference>
<dbReference type="PANTHER" id="PTHR44942:SF4">
    <property type="entry name" value="METHYLTRANSFERASE TYPE 11 DOMAIN-CONTAINING PROTEIN"/>
    <property type="match status" value="1"/>
</dbReference>
<evidence type="ECO:0000313" key="6">
    <source>
        <dbReference type="Ensembl" id="ENSCINP00000030246.1"/>
    </source>
</evidence>
<dbReference type="Proteomes" id="UP000008144">
    <property type="component" value="Chromosome 3"/>
</dbReference>
<dbReference type="PANTHER" id="PTHR44942">
    <property type="entry name" value="METHYLTRANSF_11 DOMAIN-CONTAINING PROTEIN"/>
    <property type="match status" value="1"/>
</dbReference>
<feature type="domain" description="Methyltransferase type 11" evidence="5">
    <location>
        <begin position="50"/>
        <end position="126"/>
    </location>
</feature>
<proteinExistence type="inferred from homology"/>
<dbReference type="Gene3D" id="3.40.50.150">
    <property type="entry name" value="Vaccinia Virus protein VP39"/>
    <property type="match status" value="1"/>
</dbReference>
<reference evidence="6" key="3">
    <citation type="submission" date="2025-08" db="UniProtKB">
        <authorList>
            <consortium name="Ensembl"/>
        </authorList>
    </citation>
    <scope>IDENTIFICATION</scope>
</reference>
<feature type="signal peptide" evidence="4">
    <location>
        <begin position="1"/>
        <end position="17"/>
    </location>
</feature>
<feature type="chain" id="PRO_5003577975" description="Methyltransferase type 11 domain-containing protein" evidence="4">
    <location>
        <begin position="18"/>
        <end position="223"/>
    </location>
</feature>
<keyword evidence="7" id="KW-1185">Reference proteome</keyword>
<dbReference type="GO" id="GO:0032259">
    <property type="term" value="P:methylation"/>
    <property type="evidence" value="ECO:0007669"/>
    <property type="project" value="UniProtKB-KW"/>
</dbReference>
<dbReference type="AlphaFoldDB" id="H2XKR4"/>
<dbReference type="InterPro" id="IPR029063">
    <property type="entry name" value="SAM-dependent_MTases_sf"/>
</dbReference>
<keyword evidence="4" id="KW-0732">Signal</keyword>
<evidence type="ECO:0000313" key="7">
    <source>
        <dbReference type="Proteomes" id="UP000008144"/>
    </source>
</evidence>
<protein>
    <recommendedName>
        <fullName evidence="5">Methyltransferase type 11 domain-containing protein</fullName>
    </recommendedName>
</protein>
<evidence type="ECO:0000256" key="2">
    <source>
        <dbReference type="ARBA" id="ARBA00022603"/>
    </source>
</evidence>
<sequence length="223" mass="26143">VVINCFFLLLLFYESNSISEKYKKYRPHYPTQLATETLGDLKGKKLNFLLDVGCGGGQTTNIFAPYFHEVLAIDVSENQLKEAKSQNKLAHVTYKQGFAETLPCDDVSADIITAGAALHWFNRPKFYNEQLETKNNSKLENIYRISSNKYLKILDEMPYSKKRRFDNISMERFWSFDDVKGFIQSVDIYDIYMKRKENELHLSYEERKTKLLELDPSEEFVRL</sequence>
<name>H2XKR4_CIOIN</name>
<dbReference type="GO" id="GO:0008757">
    <property type="term" value="F:S-adenosylmethionine-dependent methyltransferase activity"/>
    <property type="evidence" value="ECO:0007669"/>
    <property type="project" value="InterPro"/>
</dbReference>
<dbReference type="Ensembl" id="ENSCINT00000033498.1">
    <property type="protein sequence ID" value="ENSCINP00000030246.1"/>
    <property type="gene ID" value="ENSCING00000019058.1"/>
</dbReference>
<dbReference type="SUPFAM" id="SSF53335">
    <property type="entry name" value="S-adenosyl-L-methionine-dependent methyltransferases"/>
    <property type="match status" value="1"/>
</dbReference>
<dbReference type="GeneTree" id="ENSGT00940000166480"/>
<accession>H2XKR4</accession>
<dbReference type="EMBL" id="EAAA01001781">
    <property type="status" value="NOT_ANNOTATED_CDS"/>
    <property type="molecule type" value="Genomic_DNA"/>
</dbReference>
<evidence type="ECO:0000256" key="4">
    <source>
        <dbReference type="SAM" id="SignalP"/>
    </source>
</evidence>
<keyword evidence="3" id="KW-0808">Transferase</keyword>
<evidence type="ECO:0000256" key="3">
    <source>
        <dbReference type="ARBA" id="ARBA00022679"/>
    </source>
</evidence>
<reference evidence="7" key="1">
    <citation type="journal article" date="2002" name="Science">
        <title>The draft genome of Ciona intestinalis: insights into chordate and vertebrate origins.</title>
        <authorList>
            <person name="Dehal P."/>
            <person name="Satou Y."/>
            <person name="Campbell R.K."/>
            <person name="Chapman J."/>
            <person name="Degnan B."/>
            <person name="De Tomaso A."/>
            <person name="Davidson B."/>
            <person name="Di Gregorio A."/>
            <person name="Gelpke M."/>
            <person name="Goodstein D.M."/>
            <person name="Harafuji N."/>
            <person name="Hastings K.E."/>
            <person name="Ho I."/>
            <person name="Hotta K."/>
            <person name="Huang W."/>
            <person name="Kawashima T."/>
            <person name="Lemaire P."/>
            <person name="Martinez D."/>
            <person name="Meinertzhagen I.A."/>
            <person name="Necula S."/>
            <person name="Nonaka M."/>
            <person name="Putnam N."/>
            <person name="Rash S."/>
            <person name="Saiga H."/>
            <person name="Satake M."/>
            <person name="Terry A."/>
            <person name="Yamada L."/>
            <person name="Wang H.G."/>
            <person name="Awazu S."/>
            <person name="Azumi K."/>
            <person name="Boore J."/>
            <person name="Branno M."/>
            <person name="Chin-Bow S."/>
            <person name="DeSantis R."/>
            <person name="Doyle S."/>
            <person name="Francino P."/>
            <person name="Keys D.N."/>
            <person name="Haga S."/>
            <person name="Hayashi H."/>
            <person name="Hino K."/>
            <person name="Imai K.S."/>
            <person name="Inaba K."/>
            <person name="Kano S."/>
            <person name="Kobayashi K."/>
            <person name="Kobayashi M."/>
            <person name="Lee B.I."/>
            <person name="Makabe K.W."/>
            <person name="Manohar C."/>
            <person name="Matassi G."/>
            <person name="Medina M."/>
            <person name="Mochizuki Y."/>
            <person name="Mount S."/>
            <person name="Morishita T."/>
            <person name="Miura S."/>
            <person name="Nakayama A."/>
            <person name="Nishizaka S."/>
            <person name="Nomoto H."/>
            <person name="Ohta F."/>
            <person name="Oishi K."/>
            <person name="Rigoutsos I."/>
            <person name="Sano M."/>
            <person name="Sasaki A."/>
            <person name="Sasakura Y."/>
            <person name="Shoguchi E."/>
            <person name="Shin-i T."/>
            <person name="Spagnuolo A."/>
            <person name="Stainier D."/>
            <person name="Suzuki M.M."/>
            <person name="Tassy O."/>
            <person name="Takatori N."/>
            <person name="Tokuoka M."/>
            <person name="Yagi K."/>
            <person name="Yoshizaki F."/>
            <person name="Wada S."/>
            <person name="Zhang C."/>
            <person name="Hyatt P.D."/>
            <person name="Larimer F."/>
            <person name="Detter C."/>
            <person name="Doggett N."/>
            <person name="Glavina T."/>
            <person name="Hawkins T."/>
            <person name="Richardson P."/>
            <person name="Lucas S."/>
            <person name="Kohara Y."/>
            <person name="Levine M."/>
            <person name="Satoh N."/>
            <person name="Rokhsar D.S."/>
        </authorList>
    </citation>
    <scope>NUCLEOTIDE SEQUENCE [LARGE SCALE GENOMIC DNA]</scope>
</reference>